<protein>
    <recommendedName>
        <fullName evidence="2">Flagellar hook-length control protein-like C-terminal domain-containing protein</fullName>
    </recommendedName>
</protein>
<dbReference type="RefSeq" id="WP_183474942.1">
    <property type="nucleotide sequence ID" value="NZ_JACIBX010000015.1"/>
</dbReference>
<dbReference type="InterPro" id="IPR021136">
    <property type="entry name" value="Flagellar_hook_control-like_C"/>
</dbReference>
<sequence length="488" mass="48127">MTMPITMTTSQIAPGATSAGGAARRGTGGDGDASGFGALLAAKRGESAPRAAPKAAPAKDAATDLLEGIAAAVSEAAATGLTGEGGVQQQMQPGAALNGVAAGFDAATVNLTGQGAVSAQAGLGAALRDLAAGFDAAQGGDLVARLDALVGPDGVAATPGEMIGAMIEGLAATSGRSGEELLAALDGVMPQLPQLATLLTGTAGTEFEGGLAPDTALQGFTLPLRPQARSATVSQLSAGRDMPVIRTDAGGTANAAKPEPGLLLGAASAGRAVPAAEVAATEPLAQNAQAARPQGFAAMLAEALDAGRIDATQPGGDLPENARPGGLELPQQARQAEAAAPLRAPTPAAPPPPPSGFSRALTAQIREAGVVEGHTRITLTPGGLGEIEIDLAHENGQMRVVIRAENQAVLQALRGDRDGIAALLGDAGGLDDGQLSFESFARGDDRDDDGDKGRRAPSQGADGAETAEAALPDAVMPSLSPDRLDIIT</sequence>
<proteinExistence type="predicted"/>
<feature type="compositionally biased region" description="Basic and acidic residues" evidence="1">
    <location>
        <begin position="441"/>
        <end position="454"/>
    </location>
</feature>
<keyword evidence="4" id="KW-1185">Reference proteome</keyword>
<name>A0ABR6HSE0_9RHOB</name>
<organism evidence="3 4">
    <name type="scientific">Limimaricola variabilis</name>
    <dbReference type="NCBI Taxonomy" id="1492771"/>
    <lineage>
        <taxon>Bacteria</taxon>
        <taxon>Pseudomonadati</taxon>
        <taxon>Pseudomonadota</taxon>
        <taxon>Alphaproteobacteria</taxon>
        <taxon>Rhodobacterales</taxon>
        <taxon>Paracoccaceae</taxon>
        <taxon>Limimaricola</taxon>
    </lineage>
</organism>
<feature type="domain" description="Flagellar hook-length control protein-like C-terminal" evidence="2">
    <location>
        <begin position="373"/>
        <end position="428"/>
    </location>
</feature>
<feature type="compositionally biased region" description="Low complexity" evidence="1">
    <location>
        <begin position="13"/>
        <end position="25"/>
    </location>
</feature>
<evidence type="ECO:0000256" key="1">
    <source>
        <dbReference type="SAM" id="MobiDB-lite"/>
    </source>
</evidence>
<feature type="region of interest" description="Disordered" evidence="1">
    <location>
        <begin position="1"/>
        <end position="36"/>
    </location>
</feature>
<feature type="region of interest" description="Disordered" evidence="1">
    <location>
        <begin position="332"/>
        <end position="359"/>
    </location>
</feature>
<feature type="compositionally biased region" description="Polar residues" evidence="1">
    <location>
        <begin position="1"/>
        <end position="12"/>
    </location>
</feature>
<evidence type="ECO:0000313" key="3">
    <source>
        <dbReference type="EMBL" id="MBB3713461.1"/>
    </source>
</evidence>
<feature type="region of interest" description="Disordered" evidence="1">
    <location>
        <begin position="441"/>
        <end position="488"/>
    </location>
</feature>
<evidence type="ECO:0000259" key="2">
    <source>
        <dbReference type="Pfam" id="PF02120"/>
    </source>
</evidence>
<dbReference type="InterPro" id="IPR038610">
    <property type="entry name" value="FliK-like_C_sf"/>
</dbReference>
<dbReference type="Gene3D" id="3.30.750.140">
    <property type="match status" value="1"/>
</dbReference>
<dbReference type="Pfam" id="PF02120">
    <property type="entry name" value="Flg_hook"/>
    <property type="match status" value="1"/>
</dbReference>
<reference evidence="3 4" key="1">
    <citation type="submission" date="2020-08" db="EMBL/GenBank/DDBJ databases">
        <title>Genomic Encyclopedia of Type Strains, Phase III (KMG-III): the genomes of soil and plant-associated and newly described type strains.</title>
        <authorList>
            <person name="Whitman W."/>
        </authorList>
    </citation>
    <scope>NUCLEOTIDE SEQUENCE [LARGE SCALE GENOMIC DNA]</scope>
    <source>
        <strain evidence="3 4">CECT 8572</strain>
    </source>
</reference>
<dbReference type="CDD" id="cd17470">
    <property type="entry name" value="T3SS_Flik_C"/>
    <property type="match status" value="1"/>
</dbReference>
<dbReference type="Proteomes" id="UP000576152">
    <property type="component" value="Unassembled WGS sequence"/>
</dbReference>
<gene>
    <name evidence="3" type="ORF">FHS00_003065</name>
</gene>
<comment type="caution">
    <text evidence="3">The sequence shown here is derived from an EMBL/GenBank/DDBJ whole genome shotgun (WGS) entry which is preliminary data.</text>
</comment>
<evidence type="ECO:0000313" key="4">
    <source>
        <dbReference type="Proteomes" id="UP000576152"/>
    </source>
</evidence>
<dbReference type="EMBL" id="JACIBX010000015">
    <property type="protein sequence ID" value="MBB3713461.1"/>
    <property type="molecule type" value="Genomic_DNA"/>
</dbReference>
<feature type="compositionally biased region" description="Low complexity" evidence="1">
    <location>
        <begin position="332"/>
        <end position="346"/>
    </location>
</feature>
<accession>A0ABR6HSE0</accession>